<evidence type="ECO:0000313" key="1">
    <source>
        <dbReference type="EMBL" id="KAI9913613.1"/>
    </source>
</evidence>
<reference evidence="1 2" key="1">
    <citation type="journal article" date="2022" name="bioRxiv">
        <title>The genome of the oomycete Peronosclerospora sorghi, a cosmopolitan pathogen of maize and sorghum, is inflated with dispersed pseudogenes.</title>
        <authorList>
            <person name="Fletcher K."/>
            <person name="Martin F."/>
            <person name="Isakeit T."/>
            <person name="Cavanaugh K."/>
            <person name="Magill C."/>
            <person name="Michelmore R."/>
        </authorList>
    </citation>
    <scope>NUCLEOTIDE SEQUENCE [LARGE SCALE GENOMIC DNA]</scope>
    <source>
        <strain evidence="1">P6</strain>
    </source>
</reference>
<dbReference type="EMBL" id="CM047583">
    <property type="protein sequence ID" value="KAI9913613.1"/>
    <property type="molecule type" value="Genomic_DNA"/>
</dbReference>
<comment type="caution">
    <text evidence="1">The sequence shown here is derived from an EMBL/GenBank/DDBJ whole genome shotgun (WGS) entry which is preliminary data.</text>
</comment>
<name>A0ACC0W481_9STRA</name>
<accession>A0ACC0W481</accession>
<gene>
    <name evidence="1" type="ORF">PsorP6_005409</name>
</gene>
<keyword evidence="2" id="KW-1185">Reference proteome</keyword>
<sequence length="196" mass="21845">MPRMFDHGSDELLSFFDGSEAKKYVLSQLVSKTLSVEIIQVTDEQRKAYTNILESVIKRRELVATLKAAAKEEKKMNKSREHKVRELMDSYNTPLGAEPTAMSIFTHLRKAANHPTFCLRSSARGHAPMFALGRGVWDAVCPEILKMSKLLGPSLIAGVVDNKKAMQAEALHALHQWVRHSGKTSTLCVESLLVSL</sequence>
<organism evidence="1 2">
    <name type="scientific">Peronosclerospora sorghi</name>
    <dbReference type="NCBI Taxonomy" id="230839"/>
    <lineage>
        <taxon>Eukaryota</taxon>
        <taxon>Sar</taxon>
        <taxon>Stramenopiles</taxon>
        <taxon>Oomycota</taxon>
        <taxon>Peronosporomycetes</taxon>
        <taxon>Peronosporales</taxon>
        <taxon>Peronosporaceae</taxon>
        <taxon>Peronosclerospora</taxon>
    </lineage>
</organism>
<protein>
    <submittedName>
        <fullName evidence="1">Uncharacterized protein</fullName>
    </submittedName>
</protein>
<evidence type="ECO:0000313" key="2">
    <source>
        <dbReference type="Proteomes" id="UP001163321"/>
    </source>
</evidence>
<proteinExistence type="predicted"/>
<dbReference type="Proteomes" id="UP001163321">
    <property type="component" value="Chromosome 4"/>
</dbReference>